<keyword evidence="1" id="KW-0472">Membrane</keyword>
<reference evidence="3" key="1">
    <citation type="journal article" date="2019" name="Int. J. Syst. Evol. Microbiol.">
        <title>The Global Catalogue of Microorganisms (GCM) 10K type strain sequencing project: providing services to taxonomists for standard genome sequencing and annotation.</title>
        <authorList>
            <consortium name="The Broad Institute Genomics Platform"/>
            <consortium name="The Broad Institute Genome Sequencing Center for Infectious Disease"/>
            <person name="Wu L."/>
            <person name="Ma J."/>
        </authorList>
    </citation>
    <scope>NUCLEOTIDE SEQUENCE [LARGE SCALE GENOMIC DNA]</scope>
    <source>
        <strain evidence="3">CGMCC 1.12859</strain>
    </source>
</reference>
<name>A0ABW2GAD5_9ACTN</name>
<evidence type="ECO:0000313" key="3">
    <source>
        <dbReference type="Proteomes" id="UP001596435"/>
    </source>
</evidence>
<gene>
    <name evidence="2" type="ORF">ACFQMG_35680</name>
</gene>
<organism evidence="2 3">
    <name type="scientific">Kitasatospora paranensis</name>
    <dbReference type="NCBI Taxonomy" id="258053"/>
    <lineage>
        <taxon>Bacteria</taxon>
        <taxon>Bacillati</taxon>
        <taxon>Actinomycetota</taxon>
        <taxon>Actinomycetes</taxon>
        <taxon>Kitasatosporales</taxon>
        <taxon>Streptomycetaceae</taxon>
        <taxon>Kitasatospora</taxon>
    </lineage>
</organism>
<evidence type="ECO:0000313" key="2">
    <source>
        <dbReference type="EMBL" id="MFC7184900.1"/>
    </source>
</evidence>
<dbReference type="RefSeq" id="WP_380233030.1">
    <property type="nucleotide sequence ID" value="NZ_JBHSVH010000002.1"/>
</dbReference>
<evidence type="ECO:0000256" key="1">
    <source>
        <dbReference type="SAM" id="Phobius"/>
    </source>
</evidence>
<comment type="caution">
    <text evidence="2">The sequence shown here is derived from an EMBL/GenBank/DDBJ whole genome shotgun (WGS) entry which is preliminary data.</text>
</comment>
<keyword evidence="1" id="KW-0812">Transmembrane</keyword>
<keyword evidence="3" id="KW-1185">Reference proteome</keyword>
<feature type="transmembrane region" description="Helical" evidence="1">
    <location>
        <begin position="65"/>
        <end position="84"/>
    </location>
</feature>
<protein>
    <recommendedName>
        <fullName evidence="4">Sensor histidine kinase</fullName>
    </recommendedName>
</protein>
<evidence type="ECO:0008006" key="4">
    <source>
        <dbReference type="Google" id="ProtNLM"/>
    </source>
</evidence>
<keyword evidence="1" id="KW-1133">Transmembrane helix</keyword>
<sequence>MQEWPEGPAADPAAARARYERDLAQARTEAREAIRADLSAAHLGLGLVAAAGPATGLLVRPLLGAVVPAAFAALFLAALAILSVRGARGRDLLRRGYLCTFGWGAWL</sequence>
<accession>A0ABW2GAD5</accession>
<dbReference type="Proteomes" id="UP001596435">
    <property type="component" value="Unassembled WGS sequence"/>
</dbReference>
<dbReference type="EMBL" id="JBHTAJ010000126">
    <property type="protein sequence ID" value="MFC7184900.1"/>
    <property type="molecule type" value="Genomic_DNA"/>
</dbReference>
<proteinExistence type="predicted"/>